<name>A0ABP6YY59_9ACTN</name>
<dbReference type="EMBL" id="BAABCE010000027">
    <property type="protein sequence ID" value="GAA3591569.1"/>
    <property type="molecule type" value="Genomic_DNA"/>
</dbReference>
<evidence type="ECO:0000256" key="1">
    <source>
        <dbReference type="SAM" id="MobiDB-lite"/>
    </source>
</evidence>
<feature type="region of interest" description="Disordered" evidence="1">
    <location>
        <begin position="225"/>
        <end position="278"/>
    </location>
</feature>
<gene>
    <name evidence="2" type="ORF">GCM10022295_86510</name>
</gene>
<dbReference type="RefSeq" id="WP_346186407.1">
    <property type="nucleotide sequence ID" value="NZ_BAABCE010000027.1"/>
</dbReference>
<sequence length="278" mass="29295">MRSPAQHRPGLAAAHGQALLYTDPLATAVLHNNDGGQGGGPATPPPAGVPSPADVAARQGQQPPNPPAPVAPAAVPPGEQEVTFTQRRLKKMMADEKEDGRRSAYRSIAEVAGLDPESFDPAKFGEVFKQAEQARQQQLSEEQRRTEELQRREQAIQAREDAAAVREKEAADRDRASRIRSALVTLGATGADLEDAAALLRVADDATDADITKAAEELKARRAEMFGGTPAPQTLPPAPSGGPAGGNAPRQPSAGKDAVRQKARQMAIDRGLRAPDVA</sequence>
<organism evidence="2 3">
    <name type="scientific">Streptomyces osmaniensis</name>
    <dbReference type="NCBI Taxonomy" id="593134"/>
    <lineage>
        <taxon>Bacteria</taxon>
        <taxon>Bacillati</taxon>
        <taxon>Actinomycetota</taxon>
        <taxon>Actinomycetes</taxon>
        <taxon>Kitasatosporales</taxon>
        <taxon>Streptomycetaceae</taxon>
        <taxon>Streptomyces</taxon>
    </lineage>
</organism>
<evidence type="ECO:0000313" key="3">
    <source>
        <dbReference type="Proteomes" id="UP001500707"/>
    </source>
</evidence>
<feature type="region of interest" description="Disordered" evidence="1">
    <location>
        <begin position="29"/>
        <end position="81"/>
    </location>
</feature>
<evidence type="ECO:0000313" key="2">
    <source>
        <dbReference type="EMBL" id="GAA3591569.1"/>
    </source>
</evidence>
<feature type="compositionally biased region" description="Basic and acidic residues" evidence="1">
    <location>
        <begin position="141"/>
        <end position="175"/>
    </location>
</feature>
<proteinExistence type="predicted"/>
<keyword evidence="3" id="KW-1185">Reference proteome</keyword>
<feature type="region of interest" description="Disordered" evidence="1">
    <location>
        <begin position="131"/>
        <end position="175"/>
    </location>
</feature>
<comment type="caution">
    <text evidence="2">The sequence shown here is derived from an EMBL/GenBank/DDBJ whole genome shotgun (WGS) entry which is preliminary data.</text>
</comment>
<dbReference type="Proteomes" id="UP001500707">
    <property type="component" value="Unassembled WGS sequence"/>
</dbReference>
<feature type="compositionally biased region" description="Low complexity" evidence="1">
    <location>
        <begin position="131"/>
        <end position="140"/>
    </location>
</feature>
<accession>A0ABP6YY59</accession>
<reference evidence="3" key="1">
    <citation type="journal article" date="2019" name="Int. J. Syst. Evol. Microbiol.">
        <title>The Global Catalogue of Microorganisms (GCM) 10K type strain sequencing project: providing services to taxonomists for standard genome sequencing and annotation.</title>
        <authorList>
            <consortium name="The Broad Institute Genomics Platform"/>
            <consortium name="The Broad Institute Genome Sequencing Center for Infectious Disease"/>
            <person name="Wu L."/>
            <person name="Ma J."/>
        </authorList>
    </citation>
    <scope>NUCLEOTIDE SEQUENCE [LARGE SCALE GENOMIC DNA]</scope>
    <source>
        <strain evidence="3">JCM 17656</strain>
    </source>
</reference>
<protein>
    <submittedName>
        <fullName evidence="2">Uncharacterized protein</fullName>
    </submittedName>
</protein>